<dbReference type="AlphaFoldDB" id="A0A1D2MNV9"/>
<evidence type="ECO:0008006" key="3">
    <source>
        <dbReference type="Google" id="ProtNLM"/>
    </source>
</evidence>
<keyword evidence="2" id="KW-1185">Reference proteome</keyword>
<dbReference type="SUPFAM" id="SSF81383">
    <property type="entry name" value="F-box domain"/>
    <property type="match status" value="1"/>
</dbReference>
<organism evidence="1 2">
    <name type="scientific">Orchesella cincta</name>
    <name type="common">Springtail</name>
    <name type="synonym">Podura cincta</name>
    <dbReference type="NCBI Taxonomy" id="48709"/>
    <lineage>
        <taxon>Eukaryota</taxon>
        <taxon>Metazoa</taxon>
        <taxon>Ecdysozoa</taxon>
        <taxon>Arthropoda</taxon>
        <taxon>Hexapoda</taxon>
        <taxon>Collembola</taxon>
        <taxon>Entomobryomorpha</taxon>
        <taxon>Entomobryoidea</taxon>
        <taxon>Orchesellidae</taxon>
        <taxon>Orchesellinae</taxon>
        <taxon>Orchesella</taxon>
    </lineage>
</organism>
<proteinExistence type="predicted"/>
<dbReference type="EMBL" id="LJIJ01000792">
    <property type="protein sequence ID" value="ODM94541.1"/>
    <property type="molecule type" value="Genomic_DNA"/>
</dbReference>
<protein>
    <recommendedName>
        <fullName evidence="3">F-box domain-containing protein</fullName>
    </recommendedName>
</protein>
<sequence>MNSLPNLKTPLELFPLEIWEAIFESLSKEELTACFRATPAWNTALLDRSALFLFPEVFKILSKRFSVN</sequence>
<gene>
    <name evidence="1" type="ORF">Ocin01_12140</name>
</gene>
<evidence type="ECO:0000313" key="2">
    <source>
        <dbReference type="Proteomes" id="UP000094527"/>
    </source>
</evidence>
<dbReference type="Proteomes" id="UP000094527">
    <property type="component" value="Unassembled WGS sequence"/>
</dbReference>
<accession>A0A1D2MNV9</accession>
<evidence type="ECO:0000313" key="1">
    <source>
        <dbReference type="EMBL" id="ODM94541.1"/>
    </source>
</evidence>
<name>A0A1D2MNV9_ORCCI</name>
<comment type="caution">
    <text evidence="1">The sequence shown here is derived from an EMBL/GenBank/DDBJ whole genome shotgun (WGS) entry which is preliminary data.</text>
</comment>
<dbReference type="InterPro" id="IPR036047">
    <property type="entry name" value="F-box-like_dom_sf"/>
</dbReference>
<reference evidence="1 2" key="1">
    <citation type="journal article" date="2016" name="Genome Biol. Evol.">
        <title>Gene Family Evolution Reflects Adaptation to Soil Environmental Stressors in the Genome of the Collembolan Orchesella cincta.</title>
        <authorList>
            <person name="Faddeeva-Vakhrusheva A."/>
            <person name="Derks M.F."/>
            <person name="Anvar S.Y."/>
            <person name="Agamennone V."/>
            <person name="Suring W."/>
            <person name="Smit S."/>
            <person name="van Straalen N.M."/>
            <person name="Roelofs D."/>
        </authorList>
    </citation>
    <scope>NUCLEOTIDE SEQUENCE [LARGE SCALE GENOMIC DNA]</scope>
    <source>
        <tissue evidence="1">Mixed pool</tissue>
    </source>
</reference>